<dbReference type="InterPro" id="IPR036338">
    <property type="entry name" value="Aha1"/>
</dbReference>
<dbReference type="GO" id="GO:0006457">
    <property type="term" value="P:protein folding"/>
    <property type="evidence" value="ECO:0007669"/>
    <property type="project" value="TreeGrafter"/>
</dbReference>
<dbReference type="Gene3D" id="3.30.530.20">
    <property type="match status" value="1"/>
</dbReference>
<comment type="caution">
    <text evidence="4">The sequence shown here is derived from an EMBL/GenBank/DDBJ whole genome shotgun (WGS) entry which is preliminary data.</text>
</comment>
<dbReference type="GO" id="GO:0005829">
    <property type="term" value="C:cytosol"/>
    <property type="evidence" value="ECO:0007669"/>
    <property type="project" value="TreeGrafter"/>
</dbReference>
<accession>A0A9P6WCW9</accession>
<proteinExistence type="inferred from homology"/>
<organism evidence="4 5">
    <name type="scientific">Maudiozyma exigua</name>
    <name type="common">Yeast</name>
    <name type="synonym">Kazachstania exigua</name>
    <dbReference type="NCBI Taxonomy" id="34358"/>
    <lineage>
        <taxon>Eukaryota</taxon>
        <taxon>Fungi</taxon>
        <taxon>Dikarya</taxon>
        <taxon>Ascomycota</taxon>
        <taxon>Saccharomycotina</taxon>
        <taxon>Saccharomycetes</taxon>
        <taxon>Saccharomycetales</taxon>
        <taxon>Saccharomycetaceae</taxon>
        <taxon>Maudiozyma</taxon>
    </lineage>
</organism>
<dbReference type="PANTHER" id="PTHR13009">
    <property type="entry name" value="HEAT SHOCK PROTEIN 90 HSP90 CO-CHAPERONE AHA-1"/>
    <property type="match status" value="1"/>
</dbReference>
<dbReference type="GO" id="GO:0001671">
    <property type="term" value="F:ATPase activator activity"/>
    <property type="evidence" value="ECO:0007669"/>
    <property type="project" value="InterPro"/>
</dbReference>
<dbReference type="InterPro" id="IPR013538">
    <property type="entry name" value="ASHA1/2-like_C"/>
</dbReference>
<evidence type="ECO:0000256" key="1">
    <source>
        <dbReference type="ARBA" id="ARBA00006817"/>
    </source>
</evidence>
<keyword evidence="5" id="KW-1185">Reference proteome</keyword>
<evidence type="ECO:0000256" key="2">
    <source>
        <dbReference type="SAM" id="MobiDB-lite"/>
    </source>
</evidence>
<dbReference type="AlphaFoldDB" id="A0A9P6WCW9"/>
<dbReference type="Pfam" id="PF09229">
    <property type="entry name" value="Aha1_N"/>
    <property type="match status" value="1"/>
</dbReference>
<sequence>MVVHNPNNWHWVDKNCMRWARTYFEEKLIGLNTKATNNKTHYAEIKSISSFEGDCEVSQRKGKVISLFDLQMVLLFSGTVNSHSVEGSISIPEIAFDSEITDYQFDISVYKETSELNEIKPIIRDSLLPQLRTIFQQFGPDLLSEQGNNIQVPENEVNSNLTKENQQKTAKIIQSIEKKPESAETKQKSDIVKSPVTEKETAKNTGDANRSTIHLEPSFIVPASEIYNTFINKDRMMAFTRGSIRIKKSKDSNSKNLLINDEFELFDGNISSELIEANQDKKLIFKWRLSEWPTKVWSTLEMTFHESKEYHETKVQVTWSGIPVGEEDRVRNNFENYYVRPIKLTFGFGVVL</sequence>
<protein>
    <recommendedName>
        <fullName evidence="3">Activator of Hsp90 ATPase AHSA1-like N-terminal domain-containing protein</fullName>
    </recommendedName>
</protein>
<evidence type="ECO:0000259" key="3">
    <source>
        <dbReference type="SMART" id="SM01000"/>
    </source>
</evidence>
<dbReference type="SMART" id="SM01000">
    <property type="entry name" value="Aha1_N"/>
    <property type="match status" value="1"/>
</dbReference>
<dbReference type="InterPro" id="IPR023393">
    <property type="entry name" value="START-like_dom_sf"/>
</dbReference>
<dbReference type="EMBL" id="PUHR01000054">
    <property type="protein sequence ID" value="KAG0668930.1"/>
    <property type="molecule type" value="Genomic_DNA"/>
</dbReference>
<reference evidence="4 5" key="1">
    <citation type="submission" date="2020-11" db="EMBL/GenBank/DDBJ databases">
        <title>Kefir isolates.</title>
        <authorList>
            <person name="Marcisauskas S."/>
            <person name="Kim Y."/>
            <person name="Blasche S."/>
        </authorList>
    </citation>
    <scope>NUCLEOTIDE SEQUENCE [LARGE SCALE GENOMIC DNA]</scope>
    <source>
        <strain evidence="4 5">OG2</strain>
    </source>
</reference>
<dbReference type="Proteomes" id="UP000750334">
    <property type="component" value="Unassembled WGS sequence"/>
</dbReference>
<gene>
    <name evidence="4" type="ORF">C6P45_004280</name>
</gene>
<name>A0A9P6WCW9_MAUEX</name>
<dbReference type="InterPro" id="IPR015310">
    <property type="entry name" value="AHSA1-like_N"/>
</dbReference>
<feature type="compositionally biased region" description="Basic and acidic residues" evidence="2">
    <location>
        <begin position="177"/>
        <end position="202"/>
    </location>
</feature>
<comment type="similarity">
    <text evidence="1">Belongs to the AHA1 family.</text>
</comment>
<dbReference type="Gene3D" id="3.15.10.20">
    <property type="entry name" value="Activator of Hsp90 ATPase Aha1, N-terminal domain"/>
    <property type="match status" value="1"/>
</dbReference>
<feature type="domain" description="Activator of Hsp90 ATPase AHSA1-like N-terminal" evidence="3">
    <location>
        <begin position="13"/>
        <end position="148"/>
    </location>
</feature>
<dbReference type="CDD" id="cd08892">
    <property type="entry name" value="SRPBCC_Aha1"/>
    <property type="match status" value="1"/>
</dbReference>
<evidence type="ECO:0000313" key="5">
    <source>
        <dbReference type="Proteomes" id="UP000750334"/>
    </source>
</evidence>
<dbReference type="PANTHER" id="PTHR13009:SF22">
    <property type="entry name" value="LD43819P"/>
    <property type="match status" value="1"/>
</dbReference>
<feature type="region of interest" description="Disordered" evidence="2">
    <location>
        <begin position="177"/>
        <end position="209"/>
    </location>
</feature>
<dbReference type="SUPFAM" id="SSF103111">
    <property type="entry name" value="Activator of Hsp90 ATPase, Aha1"/>
    <property type="match status" value="1"/>
</dbReference>
<dbReference type="OrthoDB" id="567237at2759"/>
<dbReference type="SUPFAM" id="SSF55961">
    <property type="entry name" value="Bet v1-like"/>
    <property type="match status" value="1"/>
</dbReference>
<dbReference type="GO" id="GO:0051087">
    <property type="term" value="F:protein-folding chaperone binding"/>
    <property type="evidence" value="ECO:0007669"/>
    <property type="project" value="InterPro"/>
</dbReference>
<evidence type="ECO:0000313" key="4">
    <source>
        <dbReference type="EMBL" id="KAG0668930.1"/>
    </source>
</evidence>
<dbReference type="Pfam" id="PF08327">
    <property type="entry name" value="AHSA1"/>
    <property type="match status" value="1"/>
</dbReference>